<protein>
    <submittedName>
        <fullName evidence="1">Uncharacterized protein</fullName>
    </submittedName>
</protein>
<organism evidence="1 2">
    <name type="scientific">Enterococcus phage nattely</name>
    <dbReference type="NCBI Taxonomy" id="2719593"/>
    <lineage>
        <taxon>Viruses</taxon>
        <taxon>Duplodnaviria</taxon>
        <taxon>Heunggongvirae</taxon>
        <taxon>Uroviricota</taxon>
        <taxon>Caudoviricetes</taxon>
        <taxon>Andrewesvirinae</taxon>
        <taxon>Vipetofemvirus</taxon>
        <taxon>Vipetofemvirus nattely</taxon>
    </lineage>
</organism>
<dbReference type="Proteomes" id="UP000501773">
    <property type="component" value="Segment"/>
</dbReference>
<reference evidence="2" key="1">
    <citation type="submission" date="2020-02" db="EMBL/GenBank/DDBJ databases">
        <authorList>
            <person name="Olsen N.S."/>
            <person name="Forero-Junco L."/>
            <person name="Kot W."/>
            <person name="Hansen L.H."/>
        </authorList>
    </citation>
    <scope>NUCLEOTIDE SEQUENCE [LARGE SCALE GENOMIC DNA]</scope>
</reference>
<accession>A0A6G9LML9</accession>
<proteinExistence type="predicted"/>
<gene>
    <name evidence="1" type="ORF">nattely_92</name>
</gene>
<sequence>MVQVAKVAYTGEEQDLPLDVTEKNLFAGAVTKSTVKEAIDEAAALDKKELHPTTTTTTTVGG</sequence>
<keyword evidence="2" id="KW-1185">Reference proteome</keyword>
<evidence type="ECO:0000313" key="1">
    <source>
        <dbReference type="EMBL" id="QIQ66259.1"/>
    </source>
</evidence>
<evidence type="ECO:0000313" key="2">
    <source>
        <dbReference type="Proteomes" id="UP000501773"/>
    </source>
</evidence>
<name>A0A6G9LML9_9CAUD</name>
<dbReference type="EMBL" id="MT119360">
    <property type="protein sequence ID" value="QIQ66259.1"/>
    <property type="molecule type" value="Genomic_DNA"/>
</dbReference>